<dbReference type="Gene3D" id="3.40.50.300">
    <property type="entry name" value="P-loop containing nucleotide triphosphate hydrolases"/>
    <property type="match status" value="1"/>
</dbReference>
<reference evidence="10" key="1">
    <citation type="submission" date="2017-11" db="EMBL/GenBank/DDBJ databases">
        <authorList>
            <person name="Watanabe M."/>
            <person name="Kojima H."/>
        </authorList>
    </citation>
    <scope>NUCLEOTIDE SEQUENCE [LARGE SCALE GENOMIC DNA]</scope>
    <source>
        <strain evidence="10">Tokyo 01</strain>
    </source>
</reference>
<dbReference type="InterPro" id="IPR011990">
    <property type="entry name" value="TPR-like_helical_dom_sf"/>
</dbReference>
<proteinExistence type="predicted"/>
<evidence type="ECO:0000259" key="8">
    <source>
        <dbReference type="PROSITE" id="PS50045"/>
    </source>
</evidence>
<dbReference type="InterPro" id="IPR025662">
    <property type="entry name" value="Sigma_54_int_dom_ATP-bd_1"/>
</dbReference>
<dbReference type="PROSITE" id="PS00676">
    <property type="entry name" value="SIGMA54_INTERACT_2"/>
    <property type="match status" value="1"/>
</dbReference>
<dbReference type="SUPFAM" id="SSF48452">
    <property type="entry name" value="TPR-like"/>
    <property type="match status" value="2"/>
</dbReference>
<dbReference type="Pfam" id="PF02954">
    <property type="entry name" value="HTH_8"/>
    <property type="match status" value="1"/>
</dbReference>
<keyword evidence="3" id="KW-0805">Transcription regulation</keyword>
<name>A0A401FY42_9BACT</name>
<keyword evidence="1" id="KW-0547">Nucleotide-binding</keyword>
<sequence length="931" mass="105643">MSMNEDHGQPEGAGHPEEAARLETDLARKALENNDREKARKLFYSILTRLSADPLASADSASLFVTACLDLSDLSFVLGKGFGELVMFLRTALETAEQIGDRRSHALINLHLGRLFYFSERRHKAMTAFEKGKSEAEALGDEDILIRSAEFVGLYYHTQGLFKKAVRYFEQAIESFEQGETVQVINPSSPIWLGYCATYLGQFHRAIGTLDYYYRFSLERKDISLATTIRSVLGIVLLHLRKKDEASFHLSGALQEAITTGNALALYFTRGGLACFHLMEGRLREARDGLIQCLSEGANSGLIRQYASPMILEMIYELHRAGLSPVPGFSFHREILRIMQEPNIHLRGVALRLSAVEKIAKEEQPDAVRKDLEDSEACLIRAGTPVQLAKTRLELVRLNLKQGKQEEARLLARRARKNLSGYVREFYPDDLRHLISVKGDKYTDADSYEEFLIRFMDTIRELMPANDPDTLLHRAVRATNRFFGAERGGLFWFGRGRKKKPVLRAACNMTEKETASENFRSNLALIFKAYRENSVQTARLSANSFSAYREKALLCLPFEVRGEVRGVLYHDNSYLKECFDFLSKTQLRRLARSLSSHIEHIFELSRNRERIAVTSALKPENSNLQEIVAQSPVMIRVLGQTDRIALSDSTVLILGETGVGKELLARRIHTMSRRHDKPLVIVDPTVIPENLVESELFGHEKGAFTGADSQRIGRMELAHEGTLFIDEIGEVPGSLQVKLLRVLQEKSLTRVGGTRSISSDFRLVAATNRDLAQEVAAGRFREDLYYRLNVIPVVLPPLRERIEDVPLLARHFLRRYAVKYNHPDLEMTPTDEAMLLKYNWPGNIRELQNIMERAVLLSDGHRLALNLPEGRSSYSKNPFEDMPSLEEMQRRYIRYVLEKTGGKISGPDGAAERLGMKRTTLYTRMKKLGMR</sequence>
<dbReference type="CDD" id="cd00009">
    <property type="entry name" value="AAA"/>
    <property type="match status" value="1"/>
</dbReference>
<dbReference type="GO" id="GO:0043565">
    <property type="term" value="F:sequence-specific DNA binding"/>
    <property type="evidence" value="ECO:0007669"/>
    <property type="project" value="InterPro"/>
</dbReference>
<dbReference type="InterPro" id="IPR029016">
    <property type="entry name" value="GAF-like_dom_sf"/>
</dbReference>
<dbReference type="InterPro" id="IPR009057">
    <property type="entry name" value="Homeodomain-like_sf"/>
</dbReference>
<dbReference type="PANTHER" id="PTHR32071:SF117">
    <property type="entry name" value="PTS-DEPENDENT DIHYDROXYACETONE KINASE OPERON REGULATORY PROTEIN-RELATED"/>
    <property type="match status" value="1"/>
</dbReference>
<dbReference type="Proteomes" id="UP000288096">
    <property type="component" value="Unassembled WGS sequence"/>
</dbReference>
<evidence type="ECO:0000256" key="4">
    <source>
        <dbReference type="ARBA" id="ARBA00023125"/>
    </source>
</evidence>
<dbReference type="InterPro" id="IPR025943">
    <property type="entry name" value="Sigma_54_int_dom_ATP-bd_2"/>
</dbReference>
<reference evidence="10" key="2">
    <citation type="submission" date="2019-01" db="EMBL/GenBank/DDBJ databases">
        <title>Genome sequence of Desulfonema ishimotonii strain Tokyo 01.</title>
        <authorList>
            <person name="Fukui M."/>
        </authorList>
    </citation>
    <scope>NUCLEOTIDE SEQUENCE [LARGE SCALE GENOMIC DNA]</scope>
    <source>
        <strain evidence="10">Tokyo 01</strain>
    </source>
</reference>
<dbReference type="OrthoDB" id="5465448at2"/>
<dbReference type="SMART" id="SM00382">
    <property type="entry name" value="AAA"/>
    <property type="match status" value="1"/>
</dbReference>
<dbReference type="Gene3D" id="1.10.8.60">
    <property type="match status" value="1"/>
</dbReference>
<keyword evidence="2" id="KW-0067">ATP-binding</keyword>
<dbReference type="SUPFAM" id="SSF52540">
    <property type="entry name" value="P-loop containing nucleoside triphosphate hydrolases"/>
    <property type="match status" value="1"/>
</dbReference>
<dbReference type="Gene3D" id="1.25.40.10">
    <property type="entry name" value="Tetratricopeptide repeat domain"/>
    <property type="match status" value="1"/>
</dbReference>
<keyword evidence="6" id="KW-0804">Transcription</keyword>
<evidence type="ECO:0000256" key="1">
    <source>
        <dbReference type="ARBA" id="ARBA00022741"/>
    </source>
</evidence>
<dbReference type="GO" id="GO:0006355">
    <property type="term" value="P:regulation of DNA-templated transcription"/>
    <property type="evidence" value="ECO:0007669"/>
    <property type="project" value="InterPro"/>
</dbReference>
<dbReference type="Pfam" id="PF25601">
    <property type="entry name" value="AAA_lid_14"/>
    <property type="match status" value="1"/>
</dbReference>
<dbReference type="InterPro" id="IPR002078">
    <property type="entry name" value="Sigma_54_int"/>
</dbReference>
<dbReference type="InterPro" id="IPR027417">
    <property type="entry name" value="P-loop_NTPase"/>
</dbReference>
<dbReference type="SUPFAM" id="SSF55781">
    <property type="entry name" value="GAF domain-like"/>
    <property type="match status" value="1"/>
</dbReference>
<evidence type="ECO:0000256" key="5">
    <source>
        <dbReference type="ARBA" id="ARBA00023159"/>
    </source>
</evidence>
<dbReference type="Pfam" id="PF00158">
    <property type="entry name" value="Sigma54_activat"/>
    <property type="match status" value="1"/>
</dbReference>
<feature type="region of interest" description="Disordered" evidence="7">
    <location>
        <begin position="1"/>
        <end position="22"/>
    </location>
</feature>
<dbReference type="PANTHER" id="PTHR32071">
    <property type="entry name" value="TRANSCRIPTIONAL REGULATORY PROTEIN"/>
    <property type="match status" value="1"/>
</dbReference>
<dbReference type="InterPro" id="IPR058031">
    <property type="entry name" value="AAA_lid_NorR"/>
</dbReference>
<dbReference type="Gene3D" id="3.30.450.40">
    <property type="match status" value="1"/>
</dbReference>
<dbReference type="RefSeq" id="WP_124329098.1">
    <property type="nucleotide sequence ID" value="NZ_BEXT01000001.1"/>
</dbReference>
<accession>A0A401FY42</accession>
<keyword evidence="5" id="KW-0010">Activator</keyword>
<organism evidence="9 10">
    <name type="scientific">Desulfonema ishimotonii</name>
    <dbReference type="NCBI Taxonomy" id="45657"/>
    <lineage>
        <taxon>Bacteria</taxon>
        <taxon>Pseudomonadati</taxon>
        <taxon>Thermodesulfobacteriota</taxon>
        <taxon>Desulfobacteria</taxon>
        <taxon>Desulfobacterales</taxon>
        <taxon>Desulfococcaceae</taxon>
        <taxon>Desulfonema</taxon>
    </lineage>
</organism>
<keyword evidence="4" id="KW-0238">DNA-binding</keyword>
<protein>
    <submittedName>
        <fullName evidence="9">Sigma-54-dependent Fis family transcriptional re gulator</fullName>
    </submittedName>
</protein>
<comment type="caution">
    <text evidence="9">The sequence shown here is derived from an EMBL/GenBank/DDBJ whole genome shotgun (WGS) entry which is preliminary data.</text>
</comment>
<dbReference type="SUPFAM" id="SSF46689">
    <property type="entry name" value="Homeodomain-like"/>
    <property type="match status" value="1"/>
</dbReference>
<dbReference type="PROSITE" id="PS50045">
    <property type="entry name" value="SIGMA54_INTERACT_4"/>
    <property type="match status" value="1"/>
</dbReference>
<dbReference type="InterPro" id="IPR003593">
    <property type="entry name" value="AAA+_ATPase"/>
</dbReference>
<evidence type="ECO:0000256" key="6">
    <source>
        <dbReference type="ARBA" id="ARBA00023163"/>
    </source>
</evidence>
<dbReference type="PROSITE" id="PS00688">
    <property type="entry name" value="SIGMA54_INTERACT_3"/>
    <property type="match status" value="1"/>
</dbReference>
<keyword evidence="10" id="KW-1185">Reference proteome</keyword>
<evidence type="ECO:0000256" key="3">
    <source>
        <dbReference type="ARBA" id="ARBA00023015"/>
    </source>
</evidence>
<dbReference type="InterPro" id="IPR002197">
    <property type="entry name" value="HTH_Fis"/>
</dbReference>
<evidence type="ECO:0000313" key="9">
    <source>
        <dbReference type="EMBL" id="GBC61866.1"/>
    </source>
</evidence>
<dbReference type="InterPro" id="IPR025944">
    <property type="entry name" value="Sigma_54_int_dom_CS"/>
</dbReference>
<feature type="domain" description="Sigma-54 factor interaction" evidence="8">
    <location>
        <begin position="627"/>
        <end position="856"/>
    </location>
</feature>
<dbReference type="AlphaFoldDB" id="A0A401FY42"/>
<dbReference type="GO" id="GO:0005524">
    <property type="term" value="F:ATP binding"/>
    <property type="evidence" value="ECO:0007669"/>
    <property type="project" value="UniProtKB-KW"/>
</dbReference>
<gene>
    <name evidence="9" type="ORF">DENIS_2828</name>
</gene>
<evidence type="ECO:0000313" key="10">
    <source>
        <dbReference type="Proteomes" id="UP000288096"/>
    </source>
</evidence>
<dbReference type="EMBL" id="BEXT01000001">
    <property type="protein sequence ID" value="GBC61866.1"/>
    <property type="molecule type" value="Genomic_DNA"/>
</dbReference>
<evidence type="ECO:0000256" key="7">
    <source>
        <dbReference type="SAM" id="MobiDB-lite"/>
    </source>
</evidence>
<dbReference type="FunFam" id="3.40.50.300:FF:000006">
    <property type="entry name" value="DNA-binding transcriptional regulator NtrC"/>
    <property type="match status" value="1"/>
</dbReference>
<evidence type="ECO:0000256" key="2">
    <source>
        <dbReference type="ARBA" id="ARBA00022840"/>
    </source>
</evidence>
<dbReference type="Gene3D" id="1.10.10.60">
    <property type="entry name" value="Homeodomain-like"/>
    <property type="match status" value="1"/>
</dbReference>
<dbReference type="PROSITE" id="PS00675">
    <property type="entry name" value="SIGMA54_INTERACT_1"/>
    <property type="match status" value="1"/>
</dbReference>